<comment type="caution">
    <text evidence="3">The sequence shown here is derived from an EMBL/GenBank/DDBJ whole genome shotgun (WGS) entry which is preliminary data.</text>
</comment>
<organism evidence="3 4">
    <name type="scientific">Intestinimonas massiliensis</name>
    <name type="common">ex Afouda et al. 2020</name>
    <dbReference type="NCBI Taxonomy" id="1673721"/>
    <lineage>
        <taxon>Bacteria</taxon>
        <taxon>Bacillati</taxon>
        <taxon>Bacillota</taxon>
        <taxon>Clostridia</taxon>
        <taxon>Eubacteriales</taxon>
        <taxon>Intestinimonas</taxon>
    </lineage>
</organism>
<reference evidence="3" key="1">
    <citation type="submission" date="2022-06" db="EMBL/GenBank/DDBJ databases">
        <title>Isolation of gut microbiota from human fecal samples.</title>
        <authorList>
            <person name="Pamer E.G."/>
            <person name="Barat B."/>
            <person name="Waligurski E."/>
            <person name="Medina S."/>
            <person name="Paddock L."/>
            <person name="Mostad J."/>
        </authorList>
    </citation>
    <scope>NUCLEOTIDE SEQUENCE</scope>
    <source>
        <strain evidence="3">DFI.9.91</strain>
    </source>
</reference>
<keyword evidence="1" id="KW-0812">Transmembrane</keyword>
<feature type="transmembrane region" description="Helical" evidence="1">
    <location>
        <begin position="203"/>
        <end position="224"/>
    </location>
</feature>
<feature type="transmembrane region" description="Helical" evidence="1">
    <location>
        <begin position="48"/>
        <end position="69"/>
    </location>
</feature>
<proteinExistence type="predicted"/>
<evidence type="ECO:0000259" key="2">
    <source>
        <dbReference type="Pfam" id="PF13240"/>
    </source>
</evidence>
<evidence type="ECO:0000313" key="4">
    <source>
        <dbReference type="Proteomes" id="UP001204562"/>
    </source>
</evidence>
<gene>
    <name evidence="3" type="ORF">NE579_08655</name>
</gene>
<sequence length="345" mass="36436">MTAQQLYSKTMPFVWAKLVLGLATVLISVALFAVLMGIGWLFGDGGMGVAILIWLAGTGVVRFVILHYIGYLVKAGHVAVIAEAFRTGQVPADPVAAGKAMVTQRFATSNLYFAVDKLVAGAVRQIQRGIEKVGSALDFIPGMQAVTGLAKFFVDISLGYIDECCLGWTFYNPDQGAFQSAADGVVIYAQNWKKLLKDAAKTMAMVVGVMAVVILVVFVVLGLLFKLLHWSPLVAFLLACLVAFTIKSAFIDSLIMVKMMTSYLEAAPAAQITFDLYGKLSAMSSSFQELFQKGQQESPSPAYAAAAPAGAAPAPGVEKPLFCGQCGAKNETGAAFCGACGAKLG</sequence>
<feature type="transmembrane region" description="Helical" evidence="1">
    <location>
        <begin position="230"/>
        <end position="250"/>
    </location>
</feature>
<dbReference type="Pfam" id="PF13240">
    <property type="entry name" value="Zn_Ribbon_1"/>
    <property type="match status" value="1"/>
</dbReference>
<evidence type="ECO:0000256" key="1">
    <source>
        <dbReference type="SAM" id="Phobius"/>
    </source>
</evidence>
<keyword evidence="1" id="KW-1133">Transmembrane helix</keyword>
<keyword evidence="1" id="KW-0472">Membrane</keyword>
<dbReference type="InterPro" id="IPR026870">
    <property type="entry name" value="Zinc_ribbon_dom"/>
</dbReference>
<dbReference type="EMBL" id="JANFYS010000016">
    <property type="protein sequence ID" value="MCQ4770533.1"/>
    <property type="molecule type" value="Genomic_DNA"/>
</dbReference>
<dbReference type="RefSeq" id="WP_256303966.1">
    <property type="nucleotide sequence ID" value="NZ_JANFYS010000016.1"/>
</dbReference>
<dbReference type="AlphaFoldDB" id="A0AAW5JSE4"/>
<evidence type="ECO:0000313" key="3">
    <source>
        <dbReference type="EMBL" id="MCQ4770533.1"/>
    </source>
</evidence>
<name>A0AAW5JSE4_9FIRM</name>
<feature type="domain" description="Zinc-ribbon" evidence="2">
    <location>
        <begin position="322"/>
        <end position="344"/>
    </location>
</feature>
<dbReference type="Proteomes" id="UP001204562">
    <property type="component" value="Unassembled WGS sequence"/>
</dbReference>
<protein>
    <submittedName>
        <fullName evidence="3">Zinc ribbon domain-containing protein</fullName>
    </submittedName>
</protein>
<feature type="transmembrane region" description="Helical" evidence="1">
    <location>
        <begin position="18"/>
        <end position="42"/>
    </location>
</feature>
<accession>A0AAW5JSE4</accession>